<feature type="region of interest" description="Disordered" evidence="1">
    <location>
        <begin position="47"/>
        <end position="69"/>
    </location>
</feature>
<accession>A0A2W5ZLF4</accession>
<organism evidence="2 3">
    <name type="scientific">Candidatus Aeolococcus gillhamiae</name>
    <dbReference type="NCBI Taxonomy" id="3127015"/>
    <lineage>
        <taxon>Bacteria</taxon>
        <taxon>Bacillati</taxon>
        <taxon>Candidatus Dormiibacterota</taxon>
        <taxon>Candidatus Dormibacteria</taxon>
        <taxon>Candidatus Aeolococcales</taxon>
        <taxon>Candidatus Aeolococcaceae</taxon>
        <taxon>Candidatus Aeolococcus</taxon>
    </lineage>
</organism>
<evidence type="ECO:0000313" key="2">
    <source>
        <dbReference type="EMBL" id="PZR83885.1"/>
    </source>
</evidence>
<evidence type="ECO:0000313" key="3">
    <source>
        <dbReference type="Proteomes" id="UP000248724"/>
    </source>
</evidence>
<reference evidence="2 3" key="1">
    <citation type="journal article" date="2017" name="Nature">
        <title>Atmospheric trace gases support primary production in Antarctic desert surface soil.</title>
        <authorList>
            <person name="Ji M."/>
            <person name="Greening C."/>
            <person name="Vanwonterghem I."/>
            <person name="Carere C.R."/>
            <person name="Bay S.K."/>
            <person name="Steen J.A."/>
            <person name="Montgomery K."/>
            <person name="Lines T."/>
            <person name="Beardall J."/>
            <person name="van Dorst J."/>
            <person name="Snape I."/>
            <person name="Stott M.B."/>
            <person name="Hugenholtz P."/>
            <person name="Ferrari B.C."/>
        </authorList>
    </citation>
    <scope>NUCLEOTIDE SEQUENCE [LARGE SCALE GENOMIC DNA]</scope>
    <source>
        <strain evidence="2">RRmetagenome_bin12</strain>
    </source>
</reference>
<protein>
    <submittedName>
        <fullName evidence="2">Uncharacterized protein</fullName>
    </submittedName>
</protein>
<comment type="caution">
    <text evidence="2">The sequence shown here is derived from an EMBL/GenBank/DDBJ whole genome shotgun (WGS) entry which is preliminary data.</text>
</comment>
<dbReference type="Proteomes" id="UP000248724">
    <property type="component" value="Unassembled WGS sequence"/>
</dbReference>
<gene>
    <name evidence="2" type="ORF">DLM65_00965</name>
</gene>
<dbReference type="AlphaFoldDB" id="A0A2W5ZLF4"/>
<dbReference type="EMBL" id="QHBU01000020">
    <property type="protein sequence ID" value="PZR83885.1"/>
    <property type="molecule type" value="Genomic_DNA"/>
</dbReference>
<sequence length="196" mass="19724">MLRRVRTAAHRVGRHAFPAAAATVIVLGAAGGGIGYAVASRHSTAAPVSSTSASTGATTPVGSATPKHATPAMRGAQVIERVLSLLAAQTGQSVAWVRSQLEAGKSVNDIAGAKAPAIESAILAQINKLAARAVSAGRITAAQETAGLAMAKTKVEALMAEPGTQLLKDAQKFLQFLQTHGAARHAAVTPTPTPAA</sequence>
<proteinExistence type="predicted"/>
<name>A0A2W5ZLF4_9BACT</name>
<feature type="compositionally biased region" description="Low complexity" evidence="1">
    <location>
        <begin position="47"/>
        <end position="65"/>
    </location>
</feature>
<evidence type="ECO:0000256" key="1">
    <source>
        <dbReference type="SAM" id="MobiDB-lite"/>
    </source>
</evidence>